<dbReference type="GeneID" id="22910996"/>
<comment type="caution">
    <text evidence="7">The sequence shown here is derived from an EMBL/GenBank/DDBJ whole genome shotgun (WGS) entry which is preliminary data.</text>
</comment>
<dbReference type="InterPro" id="IPR027417">
    <property type="entry name" value="P-loop_NTPase"/>
</dbReference>
<keyword evidence="6" id="KW-0449">Lipoprotein</keyword>
<dbReference type="OMA" id="MGHMEAS"/>
<dbReference type="PROSITE" id="PS51419">
    <property type="entry name" value="RAB"/>
    <property type="match status" value="1"/>
</dbReference>
<dbReference type="PROSITE" id="PS51421">
    <property type="entry name" value="RAS"/>
    <property type="match status" value="1"/>
</dbReference>
<evidence type="ECO:0000256" key="4">
    <source>
        <dbReference type="ARBA" id="ARBA00023134"/>
    </source>
</evidence>
<evidence type="ECO:0000256" key="5">
    <source>
        <dbReference type="ARBA" id="ARBA00023136"/>
    </source>
</evidence>
<dbReference type="RefSeq" id="XP_011134268.1">
    <property type="nucleotide sequence ID" value="XM_011135966.1"/>
</dbReference>
<evidence type="ECO:0000256" key="1">
    <source>
        <dbReference type="ARBA" id="ARBA00004308"/>
    </source>
</evidence>
<gene>
    <name evidence="7" type="ORF">GNI_020130</name>
</gene>
<dbReference type="eggNOG" id="KOG0083">
    <property type="taxonomic scope" value="Eukaryota"/>
</dbReference>
<protein>
    <submittedName>
        <fullName evidence="7">Small GTPase family Rab subfamily protein</fullName>
    </submittedName>
</protein>
<dbReference type="SMART" id="SM00174">
    <property type="entry name" value="RHO"/>
    <property type="match status" value="1"/>
</dbReference>
<keyword evidence="8" id="KW-1185">Reference proteome</keyword>
<dbReference type="GO" id="GO:0005525">
    <property type="term" value="F:GTP binding"/>
    <property type="evidence" value="ECO:0007669"/>
    <property type="project" value="UniProtKB-KW"/>
</dbReference>
<dbReference type="GO" id="GO:0003924">
    <property type="term" value="F:GTPase activity"/>
    <property type="evidence" value="ECO:0007669"/>
    <property type="project" value="InterPro"/>
</dbReference>
<dbReference type="SUPFAM" id="SSF52540">
    <property type="entry name" value="P-loop containing nucleoside triphosphate hydrolases"/>
    <property type="match status" value="1"/>
</dbReference>
<name>A0A023BBV1_GRENI</name>
<comment type="subcellular location">
    <subcellularLocation>
        <location evidence="1">Endomembrane system</location>
    </subcellularLocation>
</comment>
<evidence type="ECO:0000256" key="6">
    <source>
        <dbReference type="ARBA" id="ARBA00023288"/>
    </source>
</evidence>
<reference evidence="7" key="1">
    <citation type="submission" date="2013-12" db="EMBL/GenBank/DDBJ databases">
        <authorList>
            <person name="Omoto C.K."/>
            <person name="Sibley D."/>
            <person name="Venepally P."/>
            <person name="Hadjithomas M."/>
            <person name="Karamycheva S."/>
            <person name="Brunk B."/>
            <person name="Roos D."/>
            <person name="Caler E."/>
            <person name="Lorenzi H."/>
        </authorList>
    </citation>
    <scope>NUCLEOTIDE SEQUENCE</scope>
</reference>
<dbReference type="SMART" id="SM00175">
    <property type="entry name" value="RAB"/>
    <property type="match status" value="1"/>
</dbReference>
<dbReference type="PRINTS" id="PR00449">
    <property type="entry name" value="RASTRNSFRMNG"/>
</dbReference>
<dbReference type="CDD" id="cd00154">
    <property type="entry name" value="Rab"/>
    <property type="match status" value="1"/>
</dbReference>
<dbReference type="PROSITE" id="PS51420">
    <property type="entry name" value="RHO"/>
    <property type="match status" value="1"/>
</dbReference>
<dbReference type="PANTHER" id="PTHR47980">
    <property type="entry name" value="LD44762P"/>
    <property type="match status" value="1"/>
</dbReference>
<dbReference type="EMBL" id="AFNH02000146">
    <property type="protein sequence ID" value="EZG81121.1"/>
    <property type="molecule type" value="Genomic_DNA"/>
</dbReference>
<evidence type="ECO:0000256" key="2">
    <source>
        <dbReference type="ARBA" id="ARBA00006270"/>
    </source>
</evidence>
<keyword evidence="4" id="KW-0342">GTP-binding</keyword>
<dbReference type="InterPro" id="IPR050305">
    <property type="entry name" value="Small_GTPase_Rab"/>
</dbReference>
<evidence type="ECO:0000313" key="8">
    <source>
        <dbReference type="Proteomes" id="UP000019763"/>
    </source>
</evidence>
<dbReference type="NCBIfam" id="TIGR00231">
    <property type="entry name" value="small_GTP"/>
    <property type="match status" value="1"/>
</dbReference>
<dbReference type="SMART" id="SM00177">
    <property type="entry name" value="ARF"/>
    <property type="match status" value="1"/>
</dbReference>
<keyword evidence="5" id="KW-0472">Membrane</keyword>
<dbReference type="InterPro" id="IPR001806">
    <property type="entry name" value="Small_GTPase"/>
</dbReference>
<dbReference type="Proteomes" id="UP000019763">
    <property type="component" value="Unassembled WGS sequence"/>
</dbReference>
<sequence>MVIRLSNQRDATFDVMLKTIMLGDSNVGKTCILLRFAEDGFNPGHIATIGVDFKNKIVNVHNSKVKLQIWDSAGQERFRTLTYSYYRNSQGFILTYDITNRQSYLNISSWLNGIREHCPKHVTIVLVGNKMDCDASQREVSYEEAEAFALSQEIRFFETSALTGFGVEDVFFFLAGKAASTANVTGSAYQSPLYAGSLSTDSFSENHRPACCYMM</sequence>
<dbReference type="Gene3D" id="3.40.50.300">
    <property type="entry name" value="P-loop containing nucleotide triphosphate hydrolases"/>
    <property type="match status" value="1"/>
</dbReference>
<organism evidence="7 8">
    <name type="scientific">Gregarina niphandrodes</name>
    <name type="common">Septate eugregarine</name>
    <dbReference type="NCBI Taxonomy" id="110365"/>
    <lineage>
        <taxon>Eukaryota</taxon>
        <taxon>Sar</taxon>
        <taxon>Alveolata</taxon>
        <taxon>Apicomplexa</taxon>
        <taxon>Conoidasida</taxon>
        <taxon>Gregarinasina</taxon>
        <taxon>Eugregarinorida</taxon>
        <taxon>Gregarinidae</taxon>
        <taxon>Gregarina</taxon>
    </lineage>
</organism>
<evidence type="ECO:0000256" key="3">
    <source>
        <dbReference type="ARBA" id="ARBA00022741"/>
    </source>
</evidence>
<dbReference type="SMART" id="SM00176">
    <property type="entry name" value="RAN"/>
    <property type="match status" value="1"/>
</dbReference>
<evidence type="ECO:0000313" key="7">
    <source>
        <dbReference type="EMBL" id="EZG81121.1"/>
    </source>
</evidence>
<dbReference type="SMART" id="SM00173">
    <property type="entry name" value="RAS"/>
    <property type="match status" value="1"/>
</dbReference>
<dbReference type="OrthoDB" id="9989112at2759"/>
<keyword evidence="3" id="KW-0547">Nucleotide-binding</keyword>
<accession>A0A023BBV1</accession>
<comment type="similarity">
    <text evidence="2">Belongs to the small GTPase superfamily. Rab family.</text>
</comment>
<proteinExistence type="inferred from homology"/>
<dbReference type="AlphaFoldDB" id="A0A023BBV1"/>
<dbReference type="VEuPathDB" id="CryptoDB:GNI_020130"/>
<dbReference type="InterPro" id="IPR005225">
    <property type="entry name" value="Small_GTP-bd"/>
</dbReference>
<dbReference type="Pfam" id="PF00071">
    <property type="entry name" value="Ras"/>
    <property type="match status" value="1"/>
</dbReference>
<dbReference type="GO" id="GO:0012505">
    <property type="term" value="C:endomembrane system"/>
    <property type="evidence" value="ECO:0007669"/>
    <property type="project" value="UniProtKB-SubCell"/>
</dbReference>
<dbReference type="FunFam" id="3.40.50.300:FF:000586">
    <property type="entry name" value="Rab family GTPase"/>
    <property type="match status" value="1"/>
</dbReference>